<accession>A0A1X6Q378</accession>
<dbReference type="EMBL" id="MRWU01000003">
    <property type="protein sequence ID" value="OSX95169.1"/>
    <property type="molecule type" value="Genomic_DNA"/>
</dbReference>
<dbReference type="SUPFAM" id="SSF56601">
    <property type="entry name" value="beta-lactamase/transpeptidase-like"/>
    <property type="match status" value="1"/>
</dbReference>
<dbReference type="EC" id="3.4.16.4" evidence="4"/>
<comment type="caution">
    <text evidence="10">The sequence shown here is derived from an EMBL/GenBank/DDBJ whole genome shotgun (WGS) entry which is preliminary data.</text>
</comment>
<organism evidence="10 12">
    <name type="scientific">Bacillus mycoides</name>
    <dbReference type="NCBI Taxonomy" id="1405"/>
    <lineage>
        <taxon>Bacteria</taxon>
        <taxon>Bacillati</taxon>
        <taxon>Bacillota</taxon>
        <taxon>Bacilli</taxon>
        <taxon>Bacillales</taxon>
        <taxon>Bacillaceae</taxon>
        <taxon>Bacillus</taxon>
        <taxon>Bacillus cereus group</taxon>
    </lineage>
</organism>
<evidence type="ECO:0000313" key="9">
    <source>
        <dbReference type="EMBL" id="OOR09060.1"/>
    </source>
</evidence>
<comment type="subcellular location">
    <subcellularLocation>
        <location evidence="1">Membrane</location>
    </subcellularLocation>
</comment>
<dbReference type="UniPathway" id="UPA00219"/>
<dbReference type="InterPro" id="IPR050515">
    <property type="entry name" value="Beta-lactam/transpept"/>
</dbReference>
<keyword evidence="10" id="KW-0132">Cell division</keyword>
<protein>
    <recommendedName>
        <fullName evidence="4">serine-type D-Ala-D-Ala carboxypeptidase</fullName>
        <ecNumber evidence="4">3.4.16.4</ecNumber>
    </recommendedName>
</protein>
<evidence type="ECO:0000313" key="11">
    <source>
        <dbReference type="Proteomes" id="UP000190696"/>
    </source>
</evidence>
<name>A0A084J2P0_BACMY</name>
<keyword evidence="10" id="KW-0328">Glycosyltransferase</keyword>
<evidence type="ECO:0000259" key="8">
    <source>
        <dbReference type="Pfam" id="PF03717"/>
    </source>
</evidence>
<reference evidence="9 11" key="2">
    <citation type="submission" date="2017-01" db="EMBL/GenBank/DDBJ databases">
        <title>Bacillus cereus isolates.</title>
        <authorList>
            <person name="Beno S.M."/>
        </authorList>
    </citation>
    <scope>NUCLEOTIDE SEQUENCE [LARGE SCALE GENOMIC DNA]</scope>
    <source>
        <strain evidence="9 11">FSL W7-1108</strain>
    </source>
</reference>
<evidence type="ECO:0000313" key="12">
    <source>
        <dbReference type="Proteomes" id="UP000194131"/>
    </source>
</evidence>
<dbReference type="GO" id="GO:0009252">
    <property type="term" value="P:peptidoglycan biosynthetic process"/>
    <property type="evidence" value="ECO:0007669"/>
    <property type="project" value="UniProtKB-UniPathway"/>
</dbReference>
<proteinExistence type="inferred from homology"/>
<dbReference type="PANTHER" id="PTHR30627:SF24">
    <property type="entry name" value="PENICILLIN-BINDING PROTEIN 4B"/>
    <property type="match status" value="1"/>
</dbReference>
<gene>
    <name evidence="9" type="ORF">BW900_03750</name>
    <name evidence="10" type="ORF">S3E15_03768</name>
</gene>
<comment type="catalytic activity">
    <reaction evidence="6">
        <text>Preferential cleavage: (Ac)2-L-Lys-D-Ala-|-D-Ala. Also transpeptidation of peptidyl-alanyl moieties that are N-acyl substituents of D-alanine.</text>
        <dbReference type="EC" id="3.4.16.4"/>
    </reaction>
</comment>
<reference evidence="10 12" key="1">
    <citation type="submission" date="2016-12" db="EMBL/GenBank/DDBJ databases">
        <title>Genome Sequences of Twelve Sporeforming Bacillus Species Isolated from Foods.</title>
        <authorList>
            <person name="De Jong A."/>
            <person name="Holsappel S."/>
            <person name="Kuipers O.P."/>
        </authorList>
    </citation>
    <scope>NUCLEOTIDE SEQUENCE [LARGE SCALE GENOMIC DNA]</scope>
    <source>
        <strain evidence="10 12">S3E15</strain>
    </source>
</reference>
<dbReference type="SUPFAM" id="SSF56519">
    <property type="entry name" value="Penicillin binding protein dimerisation domain"/>
    <property type="match status" value="1"/>
</dbReference>
<evidence type="ECO:0000256" key="2">
    <source>
        <dbReference type="ARBA" id="ARBA00004752"/>
    </source>
</evidence>
<dbReference type="Proteomes" id="UP000194131">
    <property type="component" value="Unassembled WGS sequence"/>
</dbReference>
<evidence type="ECO:0000256" key="1">
    <source>
        <dbReference type="ARBA" id="ARBA00004370"/>
    </source>
</evidence>
<dbReference type="InterPro" id="IPR012338">
    <property type="entry name" value="Beta-lactam/transpept-like"/>
</dbReference>
<keyword evidence="10" id="KW-0131">Cell cycle</keyword>
<keyword evidence="10" id="KW-0808">Transferase</keyword>
<evidence type="ECO:0000259" key="7">
    <source>
        <dbReference type="Pfam" id="PF00905"/>
    </source>
</evidence>
<dbReference type="EMBL" id="MUAI01000001">
    <property type="protein sequence ID" value="OOR09060.1"/>
    <property type="molecule type" value="Genomic_DNA"/>
</dbReference>
<accession>A0A084J2P0</accession>
<dbReference type="GO" id="GO:0008658">
    <property type="term" value="F:penicillin binding"/>
    <property type="evidence" value="ECO:0007669"/>
    <property type="project" value="InterPro"/>
</dbReference>
<evidence type="ECO:0000256" key="5">
    <source>
        <dbReference type="ARBA" id="ARBA00023136"/>
    </source>
</evidence>
<dbReference type="GO" id="GO:0005886">
    <property type="term" value="C:plasma membrane"/>
    <property type="evidence" value="ECO:0007669"/>
    <property type="project" value="TreeGrafter"/>
</dbReference>
<dbReference type="Proteomes" id="UP000190696">
    <property type="component" value="Unassembled WGS sequence"/>
</dbReference>
<feature type="domain" description="Penicillin-binding protein dimerisation" evidence="8">
    <location>
        <begin position="60"/>
        <end position="220"/>
    </location>
</feature>
<dbReference type="InterPro" id="IPR001460">
    <property type="entry name" value="PCN-bd_Tpept"/>
</dbReference>
<dbReference type="Gene3D" id="3.40.710.10">
    <property type="entry name" value="DD-peptidase/beta-lactamase superfamily"/>
    <property type="match status" value="1"/>
</dbReference>
<dbReference type="InterPro" id="IPR005311">
    <property type="entry name" value="PBP_dimer"/>
</dbReference>
<dbReference type="GO" id="GO:0071555">
    <property type="term" value="P:cell wall organization"/>
    <property type="evidence" value="ECO:0007669"/>
    <property type="project" value="TreeGrafter"/>
</dbReference>
<sequence length="584" mass="66252">MKMKRRIIIVLICFMGVIFLLLCRLIQIQIIDTESFTDRNINLIEKSVTQRTQSLTVDNGRGHFTDRNGKEIGEEKYPVLIVFPFLQIKNDMLEKIAHIIGVSRQEIRLQMKNKNQAFILRRENTPFQLTLEQMKKVNELDILGIVAAEVRLKQMGEADHLIGDVGENEQEFQKRYGEMKKTSKQTPIGISGLQQSFDEFLLTDGEAKVLYQVDRQGEPIFGKQAKYTSPGNPFYPVTIQTTIHKTLQRRAEKIIDENGIKKGGLVLLDIKNSEVVAMVSRPSLQMNDRRIYKATLENQMLIPHFPGSVFKTVVAAAGIDENLVRFNRTFNCNTDLYGENLPQVMMGSLNFKESFARSCNRTFAVLGGELMQKDREVLETYLEALGAREKVGWKGSVFHTPEFEQLPEEKSAIIWGSEENKDSRKAIAQTMVGQKDVRVSPLAIANMMATIARGGEKMEVKAVKKIVYKNGTDFFTFENHKLNGKQLSYETMKKLQQLLRAVVTMEKGTGTAFRSLPLTVAGKSGTAQTGKGERVNRWFAGYFPYENPRYALVVVDIETDSNENVVTPVFAEMVEAIHQLEIEK</sequence>
<dbReference type="Pfam" id="PF00905">
    <property type="entry name" value="Transpeptidase"/>
    <property type="match status" value="1"/>
</dbReference>
<dbReference type="Gene3D" id="3.90.1310.10">
    <property type="entry name" value="Penicillin-binding protein 2a (Domain 2)"/>
    <property type="match status" value="1"/>
</dbReference>
<comment type="pathway">
    <text evidence="2">Cell wall biogenesis; peptidoglycan biosynthesis.</text>
</comment>
<keyword evidence="5" id="KW-0472">Membrane</keyword>
<dbReference type="InterPro" id="IPR036138">
    <property type="entry name" value="PBP_dimer_sf"/>
</dbReference>
<dbReference type="RefSeq" id="WP_002129205.1">
    <property type="nucleotide sequence ID" value="NZ_CP035994.1"/>
</dbReference>
<dbReference type="GO" id="GO:0071972">
    <property type="term" value="F:peptidoglycan L,D-transpeptidase activity"/>
    <property type="evidence" value="ECO:0007669"/>
    <property type="project" value="TreeGrafter"/>
</dbReference>
<dbReference type="Pfam" id="PF03717">
    <property type="entry name" value="PBP_dimer"/>
    <property type="match status" value="1"/>
</dbReference>
<feature type="domain" description="Penicillin-binding protein transpeptidase" evidence="7">
    <location>
        <begin position="263"/>
        <end position="573"/>
    </location>
</feature>
<evidence type="ECO:0000256" key="3">
    <source>
        <dbReference type="ARBA" id="ARBA00007171"/>
    </source>
</evidence>
<dbReference type="GO" id="GO:0009002">
    <property type="term" value="F:serine-type D-Ala-D-Ala carboxypeptidase activity"/>
    <property type="evidence" value="ECO:0007669"/>
    <property type="project" value="UniProtKB-EC"/>
</dbReference>
<comment type="similarity">
    <text evidence="3">Belongs to the transpeptidase family.</text>
</comment>
<evidence type="ECO:0000256" key="4">
    <source>
        <dbReference type="ARBA" id="ARBA00012448"/>
    </source>
</evidence>
<evidence type="ECO:0000256" key="6">
    <source>
        <dbReference type="ARBA" id="ARBA00034000"/>
    </source>
</evidence>
<dbReference type="AlphaFoldDB" id="A0A084J2P0"/>
<dbReference type="PANTHER" id="PTHR30627">
    <property type="entry name" value="PEPTIDOGLYCAN D,D-TRANSPEPTIDASE"/>
    <property type="match status" value="1"/>
</dbReference>
<evidence type="ECO:0000313" key="10">
    <source>
        <dbReference type="EMBL" id="OSX95169.1"/>
    </source>
</evidence>
<dbReference type="GO" id="GO:0016757">
    <property type="term" value="F:glycosyltransferase activity"/>
    <property type="evidence" value="ECO:0007669"/>
    <property type="project" value="UniProtKB-KW"/>
</dbReference>
<dbReference type="GO" id="GO:0051301">
    <property type="term" value="P:cell division"/>
    <property type="evidence" value="ECO:0007669"/>
    <property type="project" value="UniProtKB-KW"/>
</dbReference>